<dbReference type="PANTHER" id="PTHR23316">
    <property type="entry name" value="IMPORTIN ALPHA"/>
    <property type="match status" value="1"/>
</dbReference>
<dbReference type="VEuPathDB" id="AmoebaDB:EIN_225680"/>
<evidence type="ECO:0000256" key="3">
    <source>
        <dbReference type="ARBA" id="ARBA00022927"/>
    </source>
</evidence>
<dbReference type="EMBL" id="KB206756">
    <property type="protein sequence ID" value="ELP88235.1"/>
    <property type="molecule type" value="Genomic_DNA"/>
</dbReference>
<dbReference type="GO" id="GO:0015031">
    <property type="term" value="P:protein transport"/>
    <property type="evidence" value="ECO:0007669"/>
    <property type="project" value="UniProtKB-KW"/>
</dbReference>
<sequence length="483" mass="54921">MSYRKEKTFSSLCAEHQASHNTLRTSVREEFFASKRQIEGEFIPVVVVPNEAGLREVIAQIKLCDVQAMSTYSSYFSETNMLPFNLLIELNAFEPLFNRAINNNDDTFNEKFMMFTTNFLVNNQSDIFGRQLINMGFIKVVDKLLDSTSQTVVLRCLTTVSNSLANSASNSDAYIRFGIFERAMSVIQKYKTFETLQTITWLFSNICRTRLTTDFTEMTKIADFFLSILVDFDKYSDQIVSDALWGVGYLAQTRHYESFVTSKELLDTIFQILRHGQYTNLTLRFLGNYASRNGHEIDLIVDANVFSLIENAVMTTTKSSTIKEAYWVLSNIIGGENATYCKTLVTTTQLIQAAVEAIMQTKFDNKVLDEMEFVVSNLLYIYDDELIAYILSRCLDVIRVYIIILQTSRNTQLISSTLQAVFNVLTFGQKNGTDLVDVFVALGLPDVLESIAIYCTDRTKKLVRGLKKQFFPEGSEATSLTDL</sequence>
<dbReference type="OrthoDB" id="26248at2759"/>
<comment type="similarity">
    <text evidence="1">Belongs to the importin alpha family.</text>
</comment>
<evidence type="ECO:0000313" key="5">
    <source>
        <dbReference type="Proteomes" id="UP000014680"/>
    </source>
</evidence>
<dbReference type="SUPFAM" id="SSF48371">
    <property type="entry name" value="ARM repeat"/>
    <property type="match status" value="1"/>
</dbReference>
<dbReference type="Gene3D" id="1.25.10.10">
    <property type="entry name" value="Leucine-rich Repeat Variant"/>
    <property type="match status" value="1"/>
</dbReference>
<accession>A0A0A1U5U0</accession>
<gene>
    <name evidence="4" type="ORF">EIN_225680</name>
</gene>
<dbReference type="InterPro" id="IPR011989">
    <property type="entry name" value="ARM-like"/>
</dbReference>
<dbReference type="KEGG" id="eiv:EIN_225680"/>
<name>A0A0A1U5U0_ENTIV</name>
<evidence type="ECO:0000256" key="2">
    <source>
        <dbReference type="ARBA" id="ARBA00022448"/>
    </source>
</evidence>
<dbReference type="AlphaFoldDB" id="A0A0A1U5U0"/>
<organism evidence="4 5">
    <name type="scientific">Entamoeba invadens IP1</name>
    <dbReference type="NCBI Taxonomy" id="370355"/>
    <lineage>
        <taxon>Eukaryota</taxon>
        <taxon>Amoebozoa</taxon>
        <taxon>Evosea</taxon>
        <taxon>Archamoebae</taxon>
        <taxon>Mastigamoebida</taxon>
        <taxon>Entamoebidae</taxon>
        <taxon>Entamoeba</taxon>
    </lineage>
</organism>
<dbReference type="Proteomes" id="UP000014680">
    <property type="component" value="Unassembled WGS sequence"/>
</dbReference>
<keyword evidence="2" id="KW-0813">Transport</keyword>
<dbReference type="RefSeq" id="XP_004255006.1">
    <property type="nucleotide sequence ID" value="XM_004254958.1"/>
</dbReference>
<dbReference type="GeneID" id="14887207"/>
<proteinExistence type="inferred from homology"/>
<keyword evidence="5" id="KW-1185">Reference proteome</keyword>
<evidence type="ECO:0000313" key="4">
    <source>
        <dbReference type="EMBL" id="ELP88235.1"/>
    </source>
</evidence>
<evidence type="ECO:0000256" key="1">
    <source>
        <dbReference type="ARBA" id="ARBA00010394"/>
    </source>
</evidence>
<keyword evidence="3" id="KW-0653">Protein transport</keyword>
<dbReference type="InterPro" id="IPR016024">
    <property type="entry name" value="ARM-type_fold"/>
</dbReference>
<reference evidence="4 5" key="1">
    <citation type="submission" date="2012-10" db="EMBL/GenBank/DDBJ databases">
        <authorList>
            <person name="Zafar N."/>
            <person name="Inman J."/>
            <person name="Hall N."/>
            <person name="Lorenzi H."/>
            <person name="Caler E."/>
        </authorList>
    </citation>
    <scope>NUCLEOTIDE SEQUENCE [LARGE SCALE GENOMIC DNA]</scope>
    <source>
        <strain evidence="4 5">IP1</strain>
    </source>
</reference>
<dbReference type="OMA" id="DHHALPC"/>
<protein>
    <submittedName>
        <fullName evidence="4">Importin subunit alpha, putative</fullName>
    </submittedName>
</protein>